<dbReference type="Proteomes" id="UP000679220">
    <property type="component" value="Unassembled WGS sequence"/>
</dbReference>
<evidence type="ECO:0000256" key="5">
    <source>
        <dbReference type="ARBA" id="ARBA00022801"/>
    </source>
</evidence>
<comment type="caution">
    <text evidence="8">The sequence shown here is derived from an EMBL/GenBank/DDBJ whole genome shotgun (WGS) entry which is preliminary data.</text>
</comment>
<dbReference type="InterPro" id="IPR036962">
    <property type="entry name" value="Glyco_hydro_3_N_sf"/>
</dbReference>
<dbReference type="InterPro" id="IPR051915">
    <property type="entry name" value="Cellulose_Degrad_GH3"/>
</dbReference>
<dbReference type="Pfam" id="PF14310">
    <property type="entry name" value="Fn3-like"/>
    <property type="match status" value="1"/>
</dbReference>
<feature type="domain" description="Fibronectin type III-like" evidence="7">
    <location>
        <begin position="692"/>
        <end position="761"/>
    </location>
</feature>
<dbReference type="InterPro" id="IPR001764">
    <property type="entry name" value="Glyco_hydro_3_N"/>
</dbReference>
<protein>
    <recommendedName>
        <fullName evidence="3">beta-glucosidase</fullName>
        <ecNumber evidence="3">3.2.1.21</ecNumber>
    </recommendedName>
</protein>
<evidence type="ECO:0000256" key="2">
    <source>
        <dbReference type="ARBA" id="ARBA00005336"/>
    </source>
</evidence>
<keyword evidence="4" id="KW-0732">Signal</keyword>
<evidence type="ECO:0000259" key="7">
    <source>
        <dbReference type="SMART" id="SM01217"/>
    </source>
</evidence>
<dbReference type="PANTHER" id="PTHR30620">
    <property type="entry name" value="PERIPLASMIC BETA-GLUCOSIDASE-RELATED"/>
    <property type="match status" value="1"/>
</dbReference>
<dbReference type="InterPro" id="IPR013783">
    <property type="entry name" value="Ig-like_fold"/>
</dbReference>
<dbReference type="SUPFAM" id="SSF52279">
    <property type="entry name" value="Beta-D-glucan exohydrolase, C-terminal domain"/>
    <property type="match status" value="1"/>
</dbReference>
<dbReference type="InterPro" id="IPR036881">
    <property type="entry name" value="Glyco_hydro_3_C_sf"/>
</dbReference>
<gene>
    <name evidence="8" type="ORF">KDU71_20750</name>
</gene>
<organism evidence="8 9">
    <name type="scientific">Carboxylicivirga sediminis</name>
    <dbReference type="NCBI Taxonomy" id="2006564"/>
    <lineage>
        <taxon>Bacteria</taxon>
        <taxon>Pseudomonadati</taxon>
        <taxon>Bacteroidota</taxon>
        <taxon>Bacteroidia</taxon>
        <taxon>Marinilabiliales</taxon>
        <taxon>Marinilabiliaceae</taxon>
        <taxon>Carboxylicivirga</taxon>
    </lineage>
</organism>
<evidence type="ECO:0000256" key="4">
    <source>
        <dbReference type="ARBA" id="ARBA00022729"/>
    </source>
</evidence>
<dbReference type="AlphaFoldDB" id="A0A941F732"/>
<dbReference type="Gene3D" id="3.20.20.300">
    <property type="entry name" value="Glycoside hydrolase, family 3, N-terminal domain"/>
    <property type="match status" value="1"/>
</dbReference>
<dbReference type="InterPro" id="IPR017853">
    <property type="entry name" value="GH"/>
</dbReference>
<evidence type="ECO:0000313" key="9">
    <source>
        <dbReference type="Proteomes" id="UP000679220"/>
    </source>
</evidence>
<evidence type="ECO:0000256" key="3">
    <source>
        <dbReference type="ARBA" id="ARBA00012744"/>
    </source>
</evidence>
<accession>A0A941F732</accession>
<dbReference type="SMART" id="SM01217">
    <property type="entry name" value="Fn3_like"/>
    <property type="match status" value="1"/>
</dbReference>
<dbReference type="GO" id="GO:0009251">
    <property type="term" value="P:glucan catabolic process"/>
    <property type="evidence" value="ECO:0007669"/>
    <property type="project" value="TreeGrafter"/>
</dbReference>
<dbReference type="EMBL" id="JAGTAR010000046">
    <property type="protein sequence ID" value="MBR8538011.1"/>
    <property type="molecule type" value="Genomic_DNA"/>
</dbReference>
<proteinExistence type="inferred from homology"/>
<dbReference type="Gene3D" id="2.60.40.10">
    <property type="entry name" value="Immunoglobulins"/>
    <property type="match status" value="1"/>
</dbReference>
<keyword evidence="9" id="KW-1185">Reference proteome</keyword>
<dbReference type="PRINTS" id="PR00133">
    <property type="entry name" value="GLHYDRLASE3"/>
</dbReference>
<dbReference type="SUPFAM" id="SSF51445">
    <property type="entry name" value="(Trans)glycosidases"/>
    <property type="match status" value="1"/>
</dbReference>
<dbReference type="InterPro" id="IPR026891">
    <property type="entry name" value="Fn3-like"/>
</dbReference>
<evidence type="ECO:0000256" key="1">
    <source>
        <dbReference type="ARBA" id="ARBA00000448"/>
    </source>
</evidence>
<name>A0A941F732_9BACT</name>
<dbReference type="FunFam" id="2.60.40.10:FF:000495">
    <property type="entry name" value="Periplasmic beta-glucosidase"/>
    <property type="match status" value="1"/>
</dbReference>
<dbReference type="Pfam" id="PF00933">
    <property type="entry name" value="Glyco_hydro_3"/>
    <property type="match status" value="1"/>
</dbReference>
<comment type="catalytic activity">
    <reaction evidence="1">
        <text>Hydrolysis of terminal, non-reducing beta-D-glucosyl residues with release of beta-D-glucose.</text>
        <dbReference type="EC" id="3.2.1.21"/>
    </reaction>
</comment>
<keyword evidence="5 8" id="KW-0378">Hydrolase</keyword>
<reference evidence="8" key="2">
    <citation type="submission" date="2021-04" db="EMBL/GenBank/DDBJ databases">
        <authorList>
            <person name="Zhang T."/>
            <person name="Zhang Y."/>
            <person name="Lu D."/>
            <person name="Zuo D."/>
            <person name="Du Z."/>
        </authorList>
    </citation>
    <scope>NUCLEOTIDE SEQUENCE</scope>
    <source>
        <strain evidence="8">JR1</strain>
    </source>
</reference>
<dbReference type="InterPro" id="IPR002772">
    <property type="entry name" value="Glyco_hydro_3_C"/>
</dbReference>
<reference evidence="8" key="1">
    <citation type="journal article" date="2018" name="Int. J. Syst. Evol. Microbiol.">
        <title>Carboxylicivirga sediminis sp. nov., isolated from coastal sediment.</title>
        <authorList>
            <person name="Wang F.Q."/>
            <person name="Ren L.H."/>
            <person name="Zou R.J."/>
            <person name="Sun Y.Z."/>
            <person name="Liu X.J."/>
            <person name="Jiang F."/>
            <person name="Liu L.J."/>
        </authorList>
    </citation>
    <scope>NUCLEOTIDE SEQUENCE</scope>
    <source>
        <strain evidence="8">JR1</strain>
    </source>
</reference>
<dbReference type="Gene3D" id="3.40.50.1700">
    <property type="entry name" value="Glycoside hydrolase family 3 C-terminal domain"/>
    <property type="match status" value="1"/>
</dbReference>
<evidence type="ECO:0000256" key="6">
    <source>
        <dbReference type="ARBA" id="ARBA00023295"/>
    </source>
</evidence>
<sequence length="772" mass="86026">MKEILLYALLLIACNFRLKAEDKPLYKDATRPVEERIADLINRMTLEEKLLQISASVLRKNDMDSLGHFHPHASHQSLIQKGLGQLGKPCVAFDLDASQTARISNEIQRYVMENGRLGIPTIFHEEALHGLWARNSTVYPQALGLSCSWEPELVKDIFEQVALETRSRGSHQVNTPMLDVCRDPRWGRIEESYGEDPYLIACFAKAIVEGLQGTKKIVERNGIDSAHVIATIKHFAGYGVSERATNKGTVNYGERAMREVILPPFKVAVEEAGALSVMPGYHAVDGVPSHANHWLLNEILREEWHFKGYVVSDYGGIDGIKNDHRLAASTEEAAAKALLAGVDLELASPNCFRNLTNLCESNREMAVALDTAVARVLRMKFKLGLFEHPYANEDRASQVCHTKEQQALALKAAEKSIVLLKNEHETLPLDKAKIKTLAVIGPNAKVCRYGGYSHRDEARGISIYDGLKNKLGKELEILYAEGCKIHQNHGYWLDFKVDSVDQTEDIERIKEAVKVTQEADMVILALGGTAMTCGEFLGYRSSLDLYGNQNQLFEAVKATGKPVVVCLINGRPLTINAIDESADALLECWYLGEKTGEAVANVLAGDVVPSGKLTVTFPRSVGHLPQYYNALFKPKNGYLAVNNSPLYPFGYGLSYTSFAYSNLTLSKRVISADERLEVRVQVKNTGKYAADEIVQLYIQDEVSSVVRPLKELKKFKKISLQPGESKSVTFHLCVDDLMFYNVSNQYVWEPGTFKIMVGPHSEKWLDVSFSLE</sequence>
<dbReference type="PANTHER" id="PTHR30620:SF16">
    <property type="entry name" value="LYSOSOMAL BETA GLUCOSIDASE"/>
    <property type="match status" value="1"/>
</dbReference>
<evidence type="ECO:0000313" key="8">
    <source>
        <dbReference type="EMBL" id="MBR8538011.1"/>
    </source>
</evidence>
<dbReference type="RefSeq" id="WP_212193033.1">
    <property type="nucleotide sequence ID" value="NZ_JAGTAR010000046.1"/>
</dbReference>
<dbReference type="GO" id="GO:0008422">
    <property type="term" value="F:beta-glucosidase activity"/>
    <property type="evidence" value="ECO:0007669"/>
    <property type="project" value="UniProtKB-EC"/>
</dbReference>
<dbReference type="Pfam" id="PF01915">
    <property type="entry name" value="Glyco_hydro_3_C"/>
    <property type="match status" value="1"/>
</dbReference>
<keyword evidence="6" id="KW-0326">Glycosidase</keyword>
<dbReference type="EC" id="3.2.1.21" evidence="3"/>
<comment type="similarity">
    <text evidence="2">Belongs to the glycosyl hydrolase 3 family.</text>
</comment>